<keyword evidence="1" id="KW-0812">Transmembrane</keyword>
<accession>A0A2S2Q946</accession>
<protein>
    <submittedName>
        <fullName evidence="2">Uncharacterized protein</fullName>
    </submittedName>
</protein>
<keyword evidence="1" id="KW-1133">Transmembrane helix</keyword>
<evidence type="ECO:0000256" key="1">
    <source>
        <dbReference type="SAM" id="Phobius"/>
    </source>
</evidence>
<dbReference type="EMBL" id="GGMS01005055">
    <property type="protein sequence ID" value="MBY74258.1"/>
    <property type="molecule type" value="Transcribed_RNA"/>
</dbReference>
<keyword evidence="1" id="KW-0472">Membrane</keyword>
<reference evidence="2" key="1">
    <citation type="submission" date="2018-04" db="EMBL/GenBank/DDBJ databases">
        <title>Transcriptome assembly of Sipha flava.</title>
        <authorList>
            <person name="Scully E.D."/>
            <person name="Geib S.M."/>
            <person name="Palmer N.A."/>
            <person name="Koch K."/>
            <person name="Bradshaw J."/>
            <person name="Heng-Moss T."/>
            <person name="Sarath G."/>
        </authorList>
    </citation>
    <scope>NUCLEOTIDE SEQUENCE</scope>
</reference>
<gene>
    <name evidence="2" type="ORF">g.155247</name>
</gene>
<name>A0A2S2Q946_9HEMI</name>
<feature type="transmembrane region" description="Helical" evidence="1">
    <location>
        <begin position="82"/>
        <end position="104"/>
    </location>
</feature>
<evidence type="ECO:0000313" key="2">
    <source>
        <dbReference type="EMBL" id="MBY74258.1"/>
    </source>
</evidence>
<organism evidence="2">
    <name type="scientific">Sipha flava</name>
    <name type="common">yellow sugarcane aphid</name>
    <dbReference type="NCBI Taxonomy" id="143950"/>
    <lineage>
        <taxon>Eukaryota</taxon>
        <taxon>Metazoa</taxon>
        <taxon>Ecdysozoa</taxon>
        <taxon>Arthropoda</taxon>
        <taxon>Hexapoda</taxon>
        <taxon>Insecta</taxon>
        <taxon>Pterygota</taxon>
        <taxon>Neoptera</taxon>
        <taxon>Paraneoptera</taxon>
        <taxon>Hemiptera</taxon>
        <taxon>Sternorrhyncha</taxon>
        <taxon>Aphidomorpha</taxon>
        <taxon>Aphidoidea</taxon>
        <taxon>Aphididae</taxon>
        <taxon>Sipha</taxon>
    </lineage>
</organism>
<dbReference type="AlphaFoldDB" id="A0A2S2Q946"/>
<proteinExistence type="predicted"/>
<sequence length="106" mass="12828">MDINYRGFSSPFVAPLLRSRPVTVNRYRRTDLEDLLSVLMYEPNLSNRKAVYFNPHKEKKKKRTQPYAKYFMYATTSGSFPFYFLFYFIFSFLFFSLIFFSGYVKR</sequence>